<accession>A0A1U7P0Z5</accession>
<dbReference type="STRING" id="249408.BOO71_0004900"/>
<comment type="caution">
    <text evidence="3">The sequence shown here is derived from an EMBL/GenBank/DDBJ whole genome shotgun (WGS) entry which is preliminary data.</text>
</comment>
<dbReference type="AlphaFoldDB" id="A0A1U7P0Z5"/>
<dbReference type="InterPro" id="IPR000582">
    <property type="entry name" value="Acyl-CoA-binding_protein"/>
</dbReference>
<dbReference type="InterPro" id="IPR014352">
    <property type="entry name" value="FERM/acyl-CoA-bd_prot_sf"/>
</dbReference>
<dbReference type="GO" id="GO:0006631">
    <property type="term" value="P:fatty acid metabolic process"/>
    <property type="evidence" value="ECO:0007669"/>
    <property type="project" value="TreeGrafter"/>
</dbReference>
<gene>
    <name evidence="3" type="ORF">BOO71_0004900</name>
</gene>
<evidence type="ECO:0000259" key="2">
    <source>
        <dbReference type="PROSITE" id="PS51228"/>
    </source>
</evidence>
<evidence type="ECO:0000313" key="4">
    <source>
        <dbReference type="Proteomes" id="UP000186607"/>
    </source>
</evidence>
<dbReference type="PRINTS" id="PR00689">
    <property type="entry name" value="ACOABINDINGP"/>
</dbReference>
<proteinExistence type="predicted"/>
<feature type="domain" description="ACB" evidence="2">
    <location>
        <begin position="7"/>
        <end position="90"/>
    </location>
</feature>
<sequence>MNMTSDIQAAFVRAQQDAQALPKKLGNDVMLRLYGLYKQGSGGDAGTERPGGFDFVGAAKYDAWDALRGKSTEDAQREYTELVRSLQAGS</sequence>
<dbReference type="Pfam" id="PF00887">
    <property type="entry name" value="ACBP"/>
    <property type="match status" value="1"/>
</dbReference>
<organism evidence="3 4">
    <name type="scientific">Deinococcus marmoris</name>
    <dbReference type="NCBI Taxonomy" id="249408"/>
    <lineage>
        <taxon>Bacteria</taxon>
        <taxon>Thermotogati</taxon>
        <taxon>Deinococcota</taxon>
        <taxon>Deinococci</taxon>
        <taxon>Deinococcales</taxon>
        <taxon>Deinococcaceae</taxon>
        <taxon>Deinococcus</taxon>
    </lineage>
</organism>
<dbReference type="PANTHER" id="PTHR23310:SF62">
    <property type="entry name" value="ACYL-COA BINDING PROTEIN 1, ISOFORM A"/>
    <property type="match status" value="1"/>
</dbReference>
<evidence type="ECO:0000313" key="3">
    <source>
        <dbReference type="EMBL" id="OLV18841.1"/>
    </source>
</evidence>
<dbReference type="SUPFAM" id="SSF47027">
    <property type="entry name" value="Acyl-CoA binding protein"/>
    <property type="match status" value="1"/>
</dbReference>
<dbReference type="InterPro" id="IPR035984">
    <property type="entry name" value="Acyl-CoA-binding_sf"/>
</dbReference>
<dbReference type="Gene3D" id="1.20.80.10">
    <property type="match status" value="1"/>
</dbReference>
<dbReference type="GO" id="GO:0000062">
    <property type="term" value="F:fatty-acyl-CoA binding"/>
    <property type="evidence" value="ECO:0007669"/>
    <property type="project" value="InterPro"/>
</dbReference>
<name>A0A1U7P0Z5_9DEIO</name>
<evidence type="ECO:0000256" key="1">
    <source>
        <dbReference type="ARBA" id="ARBA00023121"/>
    </source>
</evidence>
<keyword evidence="4" id="KW-1185">Reference proteome</keyword>
<dbReference type="PANTHER" id="PTHR23310">
    <property type="entry name" value="ACYL-COA-BINDING PROTEIN, ACBP"/>
    <property type="match status" value="1"/>
</dbReference>
<dbReference type="EMBL" id="MSTI01000057">
    <property type="protein sequence ID" value="OLV18841.1"/>
    <property type="molecule type" value="Genomic_DNA"/>
</dbReference>
<keyword evidence="1" id="KW-0446">Lipid-binding</keyword>
<dbReference type="PROSITE" id="PS00880">
    <property type="entry name" value="ACB_1"/>
    <property type="match status" value="1"/>
</dbReference>
<dbReference type="InterPro" id="IPR022408">
    <property type="entry name" value="Acyl-CoA-binding_prot_CS"/>
</dbReference>
<dbReference type="Proteomes" id="UP000186607">
    <property type="component" value="Unassembled WGS sequence"/>
</dbReference>
<reference evidence="3 4" key="1">
    <citation type="submission" date="2017-01" db="EMBL/GenBank/DDBJ databases">
        <title>Genome Analysis of Deinococcus marmoris KOPRI26562.</title>
        <authorList>
            <person name="Kim J.H."/>
            <person name="Oh H.-M."/>
        </authorList>
    </citation>
    <scope>NUCLEOTIDE SEQUENCE [LARGE SCALE GENOMIC DNA]</scope>
    <source>
        <strain evidence="3 4">KOPRI26562</strain>
    </source>
</reference>
<protein>
    <submittedName>
        <fullName evidence="3">Acyl-CoA-binding protein</fullName>
    </submittedName>
</protein>
<dbReference type="PROSITE" id="PS51228">
    <property type="entry name" value="ACB_2"/>
    <property type="match status" value="1"/>
</dbReference>